<protein>
    <submittedName>
        <fullName evidence="2">Uncharacterized protein</fullName>
    </submittedName>
</protein>
<dbReference type="AlphaFoldDB" id="A0A0F9MU37"/>
<reference evidence="2" key="1">
    <citation type="journal article" date="2015" name="Nature">
        <title>Complex archaea that bridge the gap between prokaryotes and eukaryotes.</title>
        <authorList>
            <person name="Spang A."/>
            <person name="Saw J.H."/>
            <person name="Jorgensen S.L."/>
            <person name="Zaremba-Niedzwiedzka K."/>
            <person name="Martijn J."/>
            <person name="Lind A.E."/>
            <person name="van Eijk R."/>
            <person name="Schleper C."/>
            <person name="Guy L."/>
            <person name="Ettema T.J."/>
        </authorList>
    </citation>
    <scope>NUCLEOTIDE SEQUENCE</scope>
</reference>
<gene>
    <name evidence="2" type="ORF">LCGC14_1113130</name>
</gene>
<keyword evidence="1" id="KW-0175">Coiled coil</keyword>
<organism evidence="2">
    <name type="scientific">marine sediment metagenome</name>
    <dbReference type="NCBI Taxonomy" id="412755"/>
    <lineage>
        <taxon>unclassified sequences</taxon>
        <taxon>metagenomes</taxon>
        <taxon>ecological metagenomes</taxon>
    </lineage>
</organism>
<evidence type="ECO:0000313" key="2">
    <source>
        <dbReference type="EMBL" id="KKN02897.1"/>
    </source>
</evidence>
<proteinExistence type="predicted"/>
<name>A0A0F9MU37_9ZZZZ</name>
<feature type="coiled-coil region" evidence="1">
    <location>
        <begin position="2"/>
        <end position="29"/>
    </location>
</feature>
<accession>A0A0F9MU37</accession>
<sequence>MRDKAKLEIEKATRHLDNARKSLIRAINAIKLIDKNGPIENTILFTTWKKTSQSVKNLKSLLELAKAQESMDSLIEEMPK</sequence>
<evidence type="ECO:0000256" key="1">
    <source>
        <dbReference type="SAM" id="Coils"/>
    </source>
</evidence>
<dbReference type="EMBL" id="LAZR01005095">
    <property type="protein sequence ID" value="KKN02897.1"/>
    <property type="molecule type" value="Genomic_DNA"/>
</dbReference>
<comment type="caution">
    <text evidence="2">The sequence shown here is derived from an EMBL/GenBank/DDBJ whole genome shotgun (WGS) entry which is preliminary data.</text>
</comment>